<organism evidence="3 4">
    <name type="scientific">Desulfotignum phosphitoxidans DSM 13687</name>
    <dbReference type="NCBI Taxonomy" id="1286635"/>
    <lineage>
        <taxon>Bacteria</taxon>
        <taxon>Pseudomonadati</taxon>
        <taxon>Thermodesulfobacteriota</taxon>
        <taxon>Desulfobacteria</taxon>
        <taxon>Desulfobacterales</taxon>
        <taxon>Desulfobacteraceae</taxon>
        <taxon>Desulfotignum</taxon>
    </lineage>
</organism>
<dbReference type="OrthoDB" id="9788924at2"/>
<comment type="caution">
    <text evidence="3">The sequence shown here is derived from an EMBL/GenBank/DDBJ whole genome shotgun (WGS) entry which is preliminary data.</text>
</comment>
<feature type="active site" description="Proton acceptor" evidence="1">
    <location>
        <position position="16"/>
    </location>
</feature>
<reference evidence="3 4" key="1">
    <citation type="journal article" date="2013" name="Genome Announc.">
        <title>Draft Genome Sequence of Desulfotignum phosphitoxidans DSM 13687 Strain FiPS-3.</title>
        <authorList>
            <person name="Poehlein A."/>
            <person name="Daniel R."/>
            <person name="Simeonova D.D."/>
        </authorList>
    </citation>
    <scope>NUCLEOTIDE SEQUENCE [LARGE SCALE GENOMIC DNA]</scope>
    <source>
        <strain evidence="3 4">DSM 13687</strain>
    </source>
</reference>
<dbReference type="Proteomes" id="UP000014216">
    <property type="component" value="Unassembled WGS sequence"/>
</dbReference>
<dbReference type="GO" id="GO:0016740">
    <property type="term" value="F:transferase activity"/>
    <property type="evidence" value="ECO:0007669"/>
    <property type="project" value="UniProtKB-KW"/>
</dbReference>
<dbReference type="EMBL" id="APJX01000004">
    <property type="protein sequence ID" value="EMS79527.1"/>
    <property type="molecule type" value="Genomic_DNA"/>
</dbReference>
<dbReference type="Gene3D" id="3.40.50.11190">
    <property type="match status" value="1"/>
</dbReference>
<dbReference type="RefSeq" id="WP_006965765.1">
    <property type="nucleotide sequence ID" value="NZ_APJX01000004.1"/>
</dbReference>
<dbReference type="Gene3D" id="3.40.50.2000">
    <property type="entry name" value="Glycogen Phosphorylase B"/>
    <property type="match status" value="1"/>
</dbReference>
<dbReference type="SUPFAM" id="SSF53756">
    <property type="entry name" value="UDP-Glycosyltransferase/glycogen phosphorylase"/>
    <property type="match status" value="1"/>
</dbReference>
<proteinExistence type="predicted"/>
<protein>
    <submittedName>
        <fullName evidence="3">Glycosyltransferase 28 domain-containing protein</fullName>
    </submittedName>
</protein>
<evidence type="ECO:0000313" key="3">
    <source>
        <dbReference type="EMBL" id="EMS79527.1"/>
    </source>
</evidence>
<keyword evidence="3" id="KW-0808">Transferase</keyword>
<dbReference type="NCBIfam" id="TIGR03590">
    <property type="entry name" value="PseG"/>
    <property type="match status" value="1"/>
</dbReference>
<evidence type="ECO:0000256" key="1">
    <source>
        <dbReference type="PIRSR" id="PIRSR620023-1"/>
    </source>
</evidence>
<accession>S0G502</accession>
<sequence length="524" mass="61005">MIAIRVNVSPEIGIGHLVRTSHIAKEFKLQGEETLFVLNKKDEVEPFLKDFFAVELYNEYCTIKETQDAKLTLSFIKDYDIHTVIVDSYDLNETWEKIISANGYKIVAIDDMQRKHCCDFIIDQKWTGINETCSRYNDLTPPNCTKLLGPEYTLLNPQYQYAESPDIKQSTVLFSLGGGGDLSIFNEIIKNLLDDKKLDINIWVILGPLSYNYHQIIAYKKTYANLKIIQNKNNLCPYYQKASLFIGALGASFYETSFFKIPVLSFSIAPNQESDVTYLQDYGHFLHIPLEEFCQSSKTVQLIKTLLFNINRLKHLRKNALINIDNKGIKRIVAAVKDNITISKNSTSPAPVQDYINLTPDIKLRKVTDRDINHYLTSRNLLKNRLNMNVNKVIPRIEHYNWWFSNKRKSYLVEKNQVKELYIWEEQVNYASKKFLIGGWFVCNENTFFDVSLLALQWQLETTRQKYSDATWIAIIKKTNHYVRTLNKYLGFVEVKQDEIEYNAIINCFNNPSNKEFVYVKKPV</sequence>
<evidence type="ECO:0000313" key="4">
    <source>
        <dbReference type="Proteomes" id="UP000014216"/>
    </source>
</evidence>
<name>S0G502_9BACT</name>
<dbReference type="AlphaFoldDB" id="S0G502"/>
<dbReference type="InterPro" id="IPR020023">
    <property type="entry name" value="PseG"/>
</dbReference>
<feature type="binding site" evidence="2">
    <location>
        <position position="255"/>
    </location>
    <ligand>
        <name>substrate</name>
    </ligand>
</feature>
<keyword evidence="4" id="KW-1185">Reference proteome</keyword>
<evidence type="ECO:0000256" key="2">
    <source>
        <dbReference type="PIRSR" id="PIRSR620023-2"/>
    </source>
</evidence>
<gene>
    <name evidence="3" type="ORF">Dpo_4c00740</name>
</gene>